<dbReference type="Gene3D" id="3.40.50.720">
    <property type="entry name" value="NAD(P)-binding Rossmann-like Domain"/>
    <property type="match status" value="1"/>
</dbReference>
<dbReference type="Proteomes" id="UP000449710">
    <property type="component" value="Unassembled WGS sequence"/>
</dbReference>
<dbReference type="InterPro" id="IPR045886">
    <property type="entry name" value="ThiF/MoeB/HesA"/>
</dbReference>
<accession>A0AA43XLK4</accession>
<name>A0AA43XLK4_9CLOT</name>
<reference evidence="3 4" key="1">
    <citation type="submission" date="2019-04" db="EMBL/GenBank/DDBJ databases">
        <title>Isachenkonia alkalipeptolytica gen. nov. sp. nov. a new anaerobic, alkiliphilic organothrophic bacterium capable to reduce synthesized ferrihydrite isolated from a soda lake.</title>
        <authorList>
            <person name="Toshchakov S.V."/>
            <person name="Zavarzina D.G."/>
            <person name="Zhilina T.N."/>
            <person name="Kostrikina N.A."/>
            <person name="Kublanov I.V."/>
        </authorList>
    </citation>
    <scope>NUCLEOTIDE SEQUENCE [LARGE SCALE GENOMIC DNA]</scope>
    <source>
        <strain evidence="3 4">Z-1701</strain>
    </source>
</reference>
<sequence>MFERYEKQMNYEKIGRKGQERLQKSKVLIIGCGALGTVVANNLVRMGIGHVRIVDRDYVELTNLHRQILFDEEDLKKEMPKAKAAEMKLQKINSEVTVEGIVKEVNSRTIEDFIEGVDCIVDCTDNFKTRFLINDVAFKNDLPWIYGGALGTSGMVKAFLPEENWGCLQCMIPKPPDSGSLPTCDTAGVVNTLTGVVASMESNETLKLLLGSIKEVEKDLLFIDLWDNTFKKIPQQKNDSCTCCVKKEYIYLDNKKPEATYICGQNSIQINLGQDNMNLKEIQQRLENKNITTRRNPYLLSFEADGVEVKVFKDGRAILKNAKNEETAKSIYAKYIGY</sequence>
<dbReference type="FunFam" id="3.40.50.720:FF:000080">
    <property type="entry name" value="Thiazole biosynthesis adenylyltransferase ThiF"/>
    <property type="match status" value="1"/>
</dbReference>
<dbReference type="GO" id="GO:0008146">
    <property type="term" value="F:sulfotransferase activity"/>
    <property type="evidence" value="ECO:0007669"/>
    <property type="project" value="TreeGrafter"/>
</dbReference>
<dbReference type="RefSeq" id="WP_160721140.1">
    <property type="nucleotide sequence ID" value="NZ_SUMG01000008.1"/>
</dbReference>
<evidence type="ECO:0000259" key="2">
    <source>
        <dbReference type="Pfam" id="PF00899"/>
    </source>
</evidence>
<dbReference type="GO" id="GO:0016779">
    <property type="term" value="F:nucleotidyltransferase activity"/>
    <property type="evidence" value="ECO:0007669"/>
    <property type="project" value="TreeGrafter"/>
</dbReference>
<evidence type="ECO:0000256" key="1">
    <source>
        <dbReference type="ARBA" id="ARBA00009919"/>
    </source>
</evidence>
<dbReference type="PANTHER" id="PTHR10953">
    <property type="entry name" value="UBIQUITIN-ACTIVATING ENZYME E1"/>
    <property type="match status" value="1"/>
</dbReference>
<protein>
    <recommendedName>
        <fullName evidence="2">THIF-type NAD/FAD binding fold domain-containing protein</fullName>
    </recommendedName>
</protein>
<proteinExistence type="inferred from homology"/>
<dbReference type="AlphaFoldDB" id="A0AA43XLK4"/>
<dbReference type="SUPFAM" id="SSF69572">
    <property type="entry name" value="Activating enzymes of the ubiquitin-like proteins"/>
    <property type="match status" value="1"/>
</dbReference>
<dbReference type="GO" id="GO:0004792">
    <property type="term" value="F:thiosulfate-cyanide sulfurtransferase activity"/>
    <property type="evidence" value="ECO:0007669"/>
    <property type="project" value="TreeGrafter"/>
</dbReference>
<organism evidence="3 4">
    <name type="scientific">Isachenkonia alkalipeptolytica</name>
    <dbReference type="NCBI Taxonomy" id="2565777"/>
    <lineage>
        <taxon>Bacteria</taxon>
        <taxon>Bacillati</taxon>
        <taxon>Bacillota</taxon>
        <taxon>Clostridia</taxon>
        <taxon>Eubacteriales</taxon>
        <taxon>Clostridiaceae</taxon>
        <taxon>Isachenkonia</taxon>
    </lineage>
</organism>
<dbReference type="EMBL" id="SUMG01000008">
    <property type="protein sequence ID" value="NBG88489.1"/>
    <property type="molecule type" value="Genomic_DNA"/>
</dbReference>
<keyword evidence="4" id="KW-1185">Reference proteome</keyword>
<evidence type="ECO:0000313" key="4">
    <source>
        <dbReference type="Proteomes" id="UP000449710"/>
    </source>
</evidence>
<dbReference type="GO" id="GO:0005829">
    <property type="term" value="C:cytosol"/>
    <property type="evidence" value="ECO:0007669"/>
    <property type="project" value="TreeGrafter"/>
</dbReference>
<feature type="domain" description="THIF-type NAD/FAD binding fold" evidence="2">
    <location>
        <begin position="5"/>
        <end position="242"/>
    </location>
</feature>
<dbReference type="GO" id="GO:0008641">
    <property type="term" value="F:ubiquitin-like modifier activating enzyme activity"/>
    <property type="evidence" value="ECO:0007669"/>
    <property type="project" value="InterPro"/>
</dbReference>
<dbReference type="InterPro" id="IPR000594">
    <property type="entry name" value="ThiF_NAD_FAD-bd"/>
</dbReference>
<evidence type="ECO:0000313" key="3">
    <source>
        <dbReference type="EMBL" id="NBG88489.1"/>
    </source>
</evidence>
<dbReference type="CDD" id="cd00757">
    <property type="entry name" value="ThiF_MoeB_HesA_family"/>
    <property type="match status" value="1"/>
</dbReference>
<dbReference type="PANTHER" id="PTHR10953:SF102">
    <property type="entry name" value="ADENYLYLTRANSFERASE AND SULFURTRANSFERASE MOCS3"/>
    <property type="match status" value="1"/>
</dbReference>
<comment type="caution">
    <text evidence="3">The sequence shown here is derived from an EMBL/GenBank/DDBJ whole genome shotgun (WGS) entry which is preliminary data.</text>
</comment>
<gene>
    <name evidence="3" type="ORF">ISALK_08235</name>
</gene>
<dbReference type="Pfam" id="PF00899">
    <property type="entry name" value="ThiF"/>
    <property type="match status" value="1"/>
</dbReference>
<dbReference type="InterPro" id="IPR035985">
    <property type="entry name" value="Ubiquitin-activating_enz"/>
</dbReference>
<comment type="similarity">
    <text evidence="1">Belongs to the HesA/MoeB/ThiF family.</text>
</comment>